<evidence type="ECO:0000313" key="2">
    <source>
        <dbReference type="EMBL" id="RHJ85095.1"/>
    </source>
</evidence>
<name>A0A415DWX6_9FIRM</name>
<evidence type="ECO:0000256" key="1">
    <source>
        <dbReference type="SAM" id="Phobius"/>
    </source>
</evidence>
<proteinExistence type="predicted"/>
<keyword evidence="1" id="KW-0472">Membrane</keyword>
<keyword evidence="3" id="KW-1185">Reference proteome</keyword>
<dbReference type="AlphaFoldDB" id="A0A415DWX6"/>
<accession>A0A415DWX6</accession>
<feature type="transmembrane region" description="Helical" evidence="1">
    <location>
        <begin position="87"/>
        <end position="107"/>
    </location>
</feature>
<sequence length="116" mass="13471">MLRWYQTLYFAMHFEIKADSLQNLRRYYFRLFLVSRRAFAAERLAGKITEIRYTPCCSLLTVTQYARIGRYAQKAKVIVTGYHPETVILLTEVVALFAVMASLFSAIGDKYIKGRS</sequence>
<dbReference type="EMBL" id="QRMS01000005">
    <property type="protein sequence ID" value="RHJ85095.1"/>
    <property type="molecule type" value="Genomic_DNA"/>
</dbReference>
<reference evidence="2 3" key="1">
    <citation type="submission" date="2018-08" db="EMBL/GenBank/DDBJ databases">
        <title>A genome reference for cultivated species of the human gut microbiota.</title>
        <authorList>
            <person name="Zou Y."/>
            <person name="Xue W."/>
            <person name="Luo G."/>
        </authorList>
    </citation>
    <scope>NUCLEOTIDE SEQUENCE [LARGE SCALE GENOMIC DNA]</scope>
    <source>
        <strain evidence="2 3">AM07-24</strain>
    </source>
</reference>
<organism evidence="2 3">
    <name type="scientific">Emergencia timonensis</name>
    <dbReference type="NCBI Taxonomy" id="1776384"/>
    <lineage>
        <taxon>Bacteria</taxon>
        <taxon>Bacillati</taxon>
        <taxon>Bacillota</taxon>
        <taxon>Clostridia</taxon>
        <taxon>Peptostreptococcales</taxon>
        <taxon>Anaerovoracaceae</taxon>
        <taxon>Emergencia</taxon>
    </lineage>
</organism>
<evidence type="ECO:0000313" key="3">
    <source>
        <dbReference type="Proteomes" id="UP000284841"/>
    </source>
</evidence>
<keyword evidence="1" id="KW-0812">Transmembrane</keyword>
<comment type="caution">
    <text evidence="2">The sequence shown here is derived from an EMBL/GenBank/DDBJ whole genome shotgun (WGS) entry which is preliminary data.</text>
</comment>
<protein>
    <submittedName>
        <fullName evidence="2">Uncharacterized protein</fullName>
    </submittedName>
</protein>
<gene>
    <name evidence="2" type="ORF">DW099_15445</name>
</gene>
<keyword evidence="1" id="KW-1133">Transmembrane helix</keyword>
<dbReference type="Proteomes" id="UP000284841">
    <property type="component" value="Unassembled WGS sequence"/>
</dbReference>